<dbReference type="Pfam" id="PF14258">
    <property type="entry name" value="DUF4350"/>
    <property type="match status" value="1"/>
</dbReference>
<keyword evidence="2" id="KW-1133">Transmembrane helix</keyword>
<protein>
    <submittedName>
        <fullName evidence="4">DUF4350 domain-containing protein</fullName>
    </submittedName>
</protein>
<evidence type="ECO:0000259" key="3">
    <source>
        <dbReference type="Pfam" id="PF14258"/>
    </source>
</evidence>
<reference evidence="4 5" key="1">
    <citation type="submission" date="2019-09" db="EMBL/GenBank/DDBJ databases">
        <title>Phylogeny of genus Pseudoclavibacter and closely related genus.</title>
        <authorList>
            <person name="Li Y."/>
        </authorList>
    </citation>
    <scope>NUCLEOTIDE SEQUENCE [LARGE SCALE GENOMIC DNA]</scope>
    <source>
        <strain evidence="4 5">KCTC 13959</strain>
    </source>
</reference>
<dbReference type="EMBL" id="WBKB01000010">
    <property type="protein sequence ID" value="KAB1641168.1"/>
    <property type="molecule type" value="Genomic_DNA"/>
</dbReference>
<dbReference type="InterPro" id="IPR025646">
    <property type="entry name" value="DUF4350"/>
</dbReference>
<keyword evidence="5" id="KW-1185">Reference proteome</keyword>
<keyword evidence="2" id="KW-0472">Membrane</keyword>
<feature type="domain" description="DUF4350" evidence="3">
    <location>
        <begin position="81"/>
        <end position="274"/>
    </location>
</feature>
<feature type="region of interest" description="Disordered" evidence="1">
    <location>
        <begin position="431"/>
        <end position="464"/>
    </location>
</feature>
<dbReference type="RefSeq" id="WP_158053205.1">
    <property type="nucleotide sequence ID" value="NZ_WBKB01000010.1"/>
</dbReference>
<gene>
    <name evidence="4" type="ORF">F8O05_13120</name>
</gene>
<organism evidence="4 5">
    <name type="scientific">Gulosibacter chungangensis</name>
    <dbReference type="NCBI Taxonomy" id="979746"/>
    <lineage>
        <taxon>Bacteria</taxon>
        <taxon>Bacillati</taxon>
        <taxon>Actinomycetota</taxon>
        <taxon>Actinomycetes</taxon>
        <taxon>Micrococcales</taxon>
        <taxon>Microbacteriaceae</taxon>
        <taxon>Gulosibacter</taxon>
    </lineage>
</organism>
<proteinExistence type="predicted"/>
<dbReference type="AlphaFoldDB" id="A0A7J5B8N6"/>
<dbReference type="Proteomes" id="UP000433493">
    <property type="component" value="Unassembled WGS sequence"/>
</dbReference>
<feature type="transmembrane region" description="Helical" evidence="2">
    <location>
        <begin position="305"/>
        <end position="323"/>
    </location>
</feature>
<evidence type="ECO:0000313" key="5">
    <source>
        <dbReference type="Proteomes" id="UP000433493"/>
    </source>
</evidence>
<evidence type="ECO:0000256" key="2">
    <source>
        <dbReference type="SAM" id="Phobius"/>
    </source>
</evidence>
<dbReference type="OrthoDB" id="5241668at2"/>
<name>A0A7J5B8N6_9MICO</name>
<feature type="region of interest" description="Disordered" evidence="1">
    <location>
        <begin position="1"/>
        <end position="24"/>
    </location>
</feature>
<keyword evidence="2" id="KW-0812">Transmembrane</keyword>
<accession>A0A7J5B8N6</accession>
<feature type="transmembrane region" description="Helical" evidence="2">
    <location>
        <begin position="50"/>
        <end position="73"/>
    </location>
</feature>
<evidence type="ECO:0000256" key="1">
    <source>
        <dbReference type="SAM" id="MobiDB-lite"/>
    </source>
</evidence>
<feature type="compositionally biased region" description="Basic residues" evidence="1">
    <location>
        <begin position="441"/>
        <end position="464"/>
    </location>
</feature>
<evidence type="ECO:0000313" key="4">
    <source>
        <dbReference type="EMBL" id="KAB1641168.1"/>
    </source>
</evidence>
<sequence length="464" mass="49717">MTTTNIQPKPGAASGPIDSSEAQPEVREAMNAAESLTPDARQWWQRNQRWFWGTLILILVGLVTIATFGGLALNSNRFLDPTSPAPNGAKGLVTVIDKHGVDFFHAENVADLDSALAASGTKTLVVEDPYYTLQDQDWADLLEVGADRIVVLTSSFPSQALSGEIAEFEGNYSPRTDADGEVINESMPDTFEATGCPGSFGENAPSITNLGGREFEPAPDAQGCYQVRDGYALVIGSVETSTGSTEIAVLGAQQNLTNESIVKDANAAMAIQLLGSNEHLIWYTANPADNAADGGPTFGSYIPQWLLPVLLLIYLAGFATIIWRGRRFGPLVTERLPVTVPANETLEGRARLYDASNSRLRALDSIRVGTISRLADLSGVGPGASTEEVIAATAGLAGVPREHAHRVLLTGEPQSDRELVDLANAVAELERRVRATTGRSKPTKPHVHKTSDHTKRKQGSQHDE</sequence>
<comment type="caution">
    <text evidence="4">The sequence shown here is derived from an EMBL/GenBank/DDBJ whole genome shotgun (WGS) entry which is preliminary data.</text>
</comment>